<dbReference type="AlphaFoldDB" id="A0A319DXZ3"/>
<dbReference type="Proteomes" id="UP000248423">
    <property type="component" value="Unassembled WGS sequence"/>
</dbReference>
<reference evidence="1 2" key="1">
    <citation type="submission" date="2018-02" db="EMBL/GenBank/DDBJ databases">
        <title>The genomes of Aspergillus section Nigri reveals drivers in fungal speciation.</title>
        <authorList>
            <consortium name="DOE Joint Genome Institute"/>
            <person name="Vesth T.C."/>
            <person name="Nybo J."/>
            <person name="Theobald S."/>
            <person name="Brandl J."/>
            <person name="Frisvad J.C."/>
            <person name="Nielsen K.F."/>
            <person name="Lyhne E.K."/>
            <person name="Kogle M.E."/>
            <person name="Kuo A."/>
            <person name="Riley R."/>
            <person name="Clum A."/>
            <person name="Nolan M."/>
            <person name="Lipzen A."/>
            <person name="Salamov A."/>
            <person name="Henrissat B."/>
            <person name="Wiebenga A."/>
            <person name="De vries R.P."/>
            <person name="Grigoriev I.V."/>
            <person name="Mortensen U.H."/>
            <person name="Andersen M.R."/>
            <person name="Baker S.E."/>
        </authorList>
    </citation>
    <scope>NUCLEOTIDE SEQUENCE [LARGE SCALE GENOMIC DNA]</scope>
    <source>
        <strain evidence="1 2">CBS 121057</strain>
    </source>
</reference>
<gene>
    <name evidence="1" type="ORF">BO78DRAFT_390059</name>
</gene>
<organism evidence="1 2">
    <name type="scientific">Aspergillus sclerotiicarbonarius (strain CBS 121057 / IBT 28362)</name>
    <dbReference type="NCBI Taxonomy" id="1448318"/>
    <lineage>
        <taxon>Eukaryota</taxon>
        <taxon>Fungi</taxon>
        <taxon>Dikarya</taxon>
        <taxon>Ascomycota</taxon>
        <taxon>Pezizomycotina</taxon>
        <taxon>Eurotiomycetes</taxon>
        <taxon>Eurotiomycetidae</taxon>
        <taxon>Eurotiales</taxon>
        <taxon>Aspergillaceae</taxon>
        <taxon>Aspergillus</taxon>
        <taxon>Aspergillus subgen. Circumdati</taxon>
    </lineage>
</organism>
<name>A0A319DXZ3_ASPSB</name>
<proteinExistence type="predicted"/>
<evidence type="ECO:0000313" key="2">
    <source>
        <dbReference type="Proteomes" id="UP000248423"/>
    </source>
</evidence>
<dbReference type="STRING" id="1448318.A0A319DXZ3"/>
<dbReference type="EMBL" id="KZ826391">
    <property type="protein sequence ID" value="PYI02672.1"/>
    <property type="molecule type" value="Genomic_DNA"/>
</dbReference>
<accession>A0A319DXZ3</accession>
<evidence type="ECO:0000313" key="1">
    <source>
        <dbReference type="EMBL" id="PYI02672.1"/>
    </source>
</evidence>
<keyword evidence="2" id="KW-1185">Reference proteome</keyword>
<protein>
    <submittedName>
        <fullName evidence="1">Uncharacterized protein</fullName>
    </submittedName>
</protein>
<dbReference type="VEuPathDB" id="FungiDB:BO78DRAFT_390059"/>
<sequence>MPWTEFQPALCWIVDRPSVSRQPRGNTVFPSWSWVSIRDKPEFKSNDNLIPIASWAVMDDSTRHGLRWLPHKYTPYRHTDWFAFEELMSKQGCILTKSPGERTNNLFPKVLPNIFSIKRRQNLLASFTSHQIQAIKHDISLICHSQTVTLGVQAPSETGFSLYYQDKEIGEMAFDLLSEDSKAREILQSGSVSMEFLALSASWGCSLPEDRGYKWFYDALKGLDQISPFDPMDFRVGFGSHPFGFSSVNVHMMAITTTDGISRRLGLGYIPLVTWLTLLKPTFKSVVLQ</sequence>